<keyword evidence="3" id="KW-1185">Reference proteome</keyword>
<name>A0ABR4KA09_9EURO</name>
<comment type="caution">
    <text evidence="2">The sequence shown here is derived from an EMBL/GenBank/DDBJ whole genome shotgun (WGS) entry which is preliminary data.</text>
</comment>
<dbReference type="EMBL" id="JBFXLU010000045">
    <property type="protein sequence ID" value="KAL2849120.1"/>
    <property type="molecule type" value="Genomic_DNA"/>
</dbReference>
<feature type="compositionally biased region" description="Basic and acidic residues" evidence="1">
    <location>
        <begin position="156"/>
        <end position="166"/>
    </location>
</feature>
<sequence length="166" mass="18546">MESLCRPDFSRTAMWGCRCSLLLPRKHHAAPWPIRSENCSGHMPRSPRPRRLRAQGGGGKQRGKNLNRGSRKSNMQESQKELQRTRGQGDPPASSRQVAVLWPNRHGRGSSFRDPSDLHAAMFAVNSLSLALCVYLLLAPSANPFKPSSAPPPRLNWEEKVNKSRS</sequence>
<evidence type="ECO:0000313" key="3">
    <source>
        <dbReference type="Proteomes" id="UP001610446"/>
    </source>
</evidence>
<feature type="region of interest" description="Disordered" evidence="1">
    <location>
        <begin position="32"/>
        <end position="101"/>
    </location>
</feature>
<protein>
    <submittedName>
        <fullName evidence="2">Uncharacterized protein</fullName>
    </submittedName>
</protein>
<accession>A0ABR4KA09</accession>
<organism evidence="2 3">
    <name type="scientific">Aspergillus pseudoustus</name>
    <dbReference type="NCBI Taxonomy" id="1810923"/>
    <lineage>
        <taxon>Eukaryota</taxon>
        <taxon>Fungi</taxon>
        <taxon>Dikarya</taxon>
        <taxon>Ascomycota</taxon>
        <taxon>Pezizomycotina</taxon>
        <taxon>Eurotiomycetes</taxon>
        <taxon>Eurotiomycetidae</taxon>
        <taxon>Eurotiales</taxon>
        <taxon>Aspergillaceae</taxon>
        <taxon>Aspergillus</taxon>
        <taxon>Aspergillus subgen. Nidulantes</taxon>
    </lineage>
</organism>
<dbReference type="Proteomes" id="UP001610446">
    <property type="component" value="Unassembled WGS sequence"/>
</dbReference>
<feature type="compositionally biased region" description="Basic residues" evidence="1">
    <location>
        <begin position="61"/>
        <end position="71"/>
    </location>
</feature>
<reference evidence="2 3" key="1">
    <citation type="submission" date="2024-07" db="EMBL/GenBank/DDBJ databases">
        <title>Section-level genome sequencing and comparative genomics of Aspergillus sections Usti and Cavernicolus.</title>
        <authorList>
            <consortium name="Lawrence Berkeley National Laboratory"/>
            <person name="Nybo J.L."/>
            <person name="Vesth T.C."/>
            <person name="Theobald S."/>
            <person name="Frisvad J.C."/>
            <person name="Larsen T.O."/>
            <person name="Kjaerboelling I."/>
            <person name="Rothschild-Mancinelli K."/>
            <person name="Lyhne E.K."/>
            <person name="Kogle M.E."/>
            <person name="Barry K."/>
            <person name="Clum A."/>
            <person name="Na H."/>
            <person name="Ledsgaard L."/>
            <person name="Lin J."/>
            <person name="Lipzen A."/>
            <person name="Kuo A."/>
            <person name="Riley R."/>
            <person name="Mondo S."/>
            <person name="Labutti K."/>
            <person name="Haridas S."/>
            <person name="Pangalinan J."/>
            <person name="Salamov A.A."/>
            <person name="Simmons B.A."/>
            <person name="Magnuson J.K."/>
            <person name="Chen J."/>
            <person name="Drula E."/>
            <person name="Henrissat B."/>
            <person name="Wiebenga A."/>
            <person name="Lubbers R.J."/>
            <person name="Gomes A.C."/>
            <person name="Makela M.R."/>
            <person name="Stajich J."/>
            <person name="Grigoriev I.V."/>
            <person name="Mortensen U.H."/>
            <person name="De Vries R.P."/>
            <person name="Baker S.E."/>
            <person name="Andersen M.R."/>
        </authorList>
    </citation>
    <scope>NUCLEOTIDE SEQUENCE [LARGE SCALE GENOMIC DNA]</scope>
    <source>
        <strain evidence="2 3">CBS 123904</strain>
    </source>
</reference>
<gene>
    <name evidence="2" type="ORF">BJY01DRAFT_148600</name>
</gene>
<evidence type="ECO:0000256" key="1">
    <source>
        <dbReference type="SAM" id="MobiDB-lite"/>
    </source>
</evidence>
<evidence type="ECO:0000313" key="2">
    <source>
        <dbReference type="EMBL" id="KAL2849120.1"/>
    </source>
</evidence>
<feature type="region of interest" description="Disordered" evidence="1">
    <location>
        <begin position="143"/>
        <end position="166"/>
    </location>
</feature>
<proteinExistence type="predicted"/>